<evidence type="ECO:0000256" key="1">
    <source>
        <dbReference type="SAM" id="MobiDB-lite"/>
    </source>
</evidence>
<sequence length="90" mass="9736">MIVRLASPRGAARRLAGKLIIPRPPVRAVRAVRDPTSAMHQGFIGYARAAGGRRPPAWCFRTTRLPAEWTNSTRRKEVSSPGTFGVSGGP</sequence>
<proteinExistence type="predicted"/>
<name>A0A5B7H4M9_PORTR</name>
<comment type="caution">
    <text evidence="2">The sequence shown here is derived from an EMBL/GenBank/DDBJ whole genome shotgun (WGS) entry which is preliminary data.</text>
</comment>
<protein>
    <submittedName>
        <fullName evidence="2">Uncharacterized protein</fullName>
    </submittedName>
</protein>
<evidence type="ECO:0000313" key="2">
    <source>
        <dbReference type="EMBL" id="MPC64088.1"/>
    </source>
</evidence>
<reference evidence="2 3" key="1">
    <citation type="submission" date="2019-05" db="EMBL/GenBank/DDBJ databases">
        <title>Another draft genome of Portunus trituberculatus and its Hox gene families provides insights of decapod evolution.</title>
        <authorList>
            <person name="Jeong J.-H."/>
            <person name="Song I."/>
            <person name="Kim S."/>
            <person name="Choi T."/>
            <person name="Kim D."/>
            <person name="Ryu S."/>
            <person name="Kim W."/>
        </authorList>
    </citation>
    <scope>NUCLEOTIDE SEQUENCE [LARGE SCALE GENOMIC DNA]</scope>
    <source>
        <tissue evidence="2">Muscle</tissue>
    </source>
</reference>
<accession>A0A5B7H4M9</accession>
<dbReference type="AlphaFoldDB" id="A0A5B7H4M9"/>
<organism evidence="2 3">
    <name type="scientific">Portunus trituberculatus</name>
    <name type="common">Swimming crab</name>
    <name type="synonym">Neptunus trituberculatus</name>
    <dbReference type="NCBI Taxonomy" id="210409"/>
    <lineage>
        <taxon>Eukaryota</taxon>
        <taxon>Metazoa</taxon>
        <taxon>Ecdysozoa</taxon>
        <taxon>Arthropoda</taxon>
        <taxon>Crustacea</taxon>
        <taxon>Multicrustacea</taxon>
        <taxon>Malacostraca</taxon>
        <taxon>Eumalacostraca</taxon>
        <taxon>Eucarida</taxon>
        <taxon>Decapoda</taxon>
        <taxon>Pleocyemata</taxon>
        <taxon>Brachyura</taxon>
        <taxon>Eubrachyura</taxon>
        <taxon>Portunoidea</taxon>
        <taxon>Portunidae</taxon>
        <taxon>Portuninae</taxon>
        <taxon>Portunus</taxon>
    </lineage>
</organism>
<gene>
    <name evidence="2" type="ORF">E2C01_058200</name>
</gene>
<dbReference type="Proteomes" id="UP000324222">
    <property type="component" value="Unassembled WGS sequence"/>
</dbReference>
<feature type="region of interest" description="Disordered" evidence="1">
    <location>
        <begin position="71"/>
        <end position="90"/>
    </location>
</feature>
<dbReference type="EMBL" id="VSRR010021625">
    <property type="protein sequence ID" value="MPC64088.1"/>
    <property type="molecule type" value="Genomic_DNA"/>
</dbReference>
<keyword evidence="3" id="KW-1185">Reference proteome</keyword>
<evidence type="ECO:0000313" key="3">
    <source>
        <dbReference type="Proteomes" id="UP000324222"/>
    </source>
</evidence>